<dbReference type="Proteomes" id="UP001501218">
    <property type="component" value="Unassembled WGS sequence"/>
</dbReference>
<evidence type="ECO:0000313" key="4">
    <source>
        <dbReference type="Proteomes" id="UP001501218"/>
    </source>
</evidence>
<name>A0ABN3FJR5_9PSEU</name>
<sequence length="237" mass="24622">MEHQPTGPPPRGNDAAGIGTSGEGPTRPSLAPLSSASRPPAGQRVLGLLGLVLVVSAALAGSLVLARTDHQARPAPTAEPIIGTLALRPDLVRSARWPFRANAGFAESGAPGDDDTGPPLDYENIANPSAGSPETALSVVQEFYHRVRQDPAAATELLGPELLNGQRERLSAAWAAADAVRVTAARAEPDGVVHTEVEVVYPGGERVLLRQDLRVAIGTVPHIVGAELRFARHVPAG</sequence>
<reference evidence="3 4" key="1">
    <citation type="journal article" date="2019" name="Int. J. Syst. Evol. Microbiol.">
        <title>The Global Catalogue of Microorganisms (GCM) 10K type strain sequencing project: providing services to taxonomists for standard genome sequencing and annotation.</title>
        <authorList>
            <consortium name="The Broad Institute Genomics Platform"/>
            <consortium name="The Broad Institute Genome Sequencing Center for Infectious Disease"/>
            <person name="Wu L."/>
            <person name="Ma J."/>
        </authorList>
    </citation>
    <scope>NUCLEOTIDE SEQUENCE [LARGE SCALE GENOMIC DNA]</scope>
    <source>
        <strain evidence="3 4">JCM 16221</strain>
    </source>
</reference>
<keyword evidence="4" id="KW-1185">Reference proteome</keyword>
<organism evidence="3 4">
    <name type="scientific">Saccharopolyspora halophila</name>
    <dbReference type="NCBI Taxonomy" id="405551"/>
    <lineage>
        <taxon>Bacteria</taxon>
        <taxon>Bacillati</taxon>
        <taxon>Actinomycetota</taxon>
        <taxon>Actinomycetes</taxon>
        <taxon>Pseudonocardiales</taxon>
        <taxon>Pseudonocardiaceae</taxon>
        <taxon>Saccharopolyspora</taxon>
    </lineage>
</organism>
<feature type="region of interest" description="Disordered" evidence="1">
    <location>
        <begin position="1"/>
        <end position="39"/>
    </location>
</feature>
<protein>
    <submittedName>
        <fullName evidence="3">Uncharacterized protein</fullName>
    </submittedName>
</protein>
<evidence type="ECO:0000256" key="1">
    <source>
        <dbReference type="SAM" id="MobiDB-lite"/>
    </source>
</evidence>
<gene>
    <name evidence="3" type="ORF">GCM10009854_02650</name>
</gene>
<evidence type="ECO:0000256" key="2">
    <source>
        <dbReference type="SAM" id="Phobius"/>
    </source>
</evidence>
<dbReference type="RefSeq" id="WP_344125544.1">
    <property type="nucleotide sequence ID" value="NZ_BAAARA010000001.1"/>
</dbReference>
<evidence type="ECO:0000313" key="3">
    <source>
        <dbReference type="EMBL" id="GAA2331143.1"/>
    </source>
</evidence>
<dbReference type="EMBL" id="BAAARA010000001">
    <property type="protein sequence ID" value="GAA2331143.1"/>
    <property type="molecule type" value="Genomic_DNA"/>
</dbReference>
<feature type="compositionally biased region" description="Pro residues" evidence="1">
    <location>
        <begin position="1"/>
        <end position="11"/>
    </location>
</feature>
<keyword evidence="2" id="KW-0472">Membrane</keyword>
<comment type="caution">
    <text evidence="3">The sequence shown here is derived from an EMBL/GenBank/DDBJ whole genome shotgun (WGS) entry which is preliminary data.</text>
</comment>
<feature type="compositionally biased region" description="Low complexity" evidence="1">
    <location>
        <begin position="27"/>
        <end position="39"/>
    </location>
</feature>
<accession>A0ABN3FJR5</accession>
<feature type="transmembrane region" description="Helical" evidence="2">
    <location>
        <begin position="45"/>
        <end position="66"/>
    </location>
</feature>
<keyword evidence="2" id="KW-1133">Transmembrane helix</keyword>
<keyword evidence="2" id="KW-0812">Transmembrane</keyword>
<proteinExistence type="predicted"/>